<comment type="subcellular location">
    <subcellularLocation>
        <location evidence="1 3">Nucleus</location>
    </subcellularLocation>
</comment>
<evidence type="ECO:0000256" key="3">
    <source>
        <dbReference type="PROSITE-ProRule" id="PRU00649"/>
    </source>
</evidence>
<dbReference type="PROSITE" id="PS51319">
    <property type="entry name" value="TFIIS_N"/>
    <property type="match status" value="1"/>
</dbReference>
<dbReference type="Proteomes" id="UP000215902">
    <property type="component" value="Unassembled WGS sequence"/>
</dbReference>
<evidence type="ECO:0000313" key="5">
    <source>
        <dbReference type="EMBL" id="PAA53293.1"/>
    </source>
</evidence>
<dbReference type="STRING" id="282301.A0A267DVF3"/>
<dbReference type="EMBL" id="NIVC01003105">
    <property type="protein sequence ID" value="PAA53293.1"/>
    <property type="molecule type" value="Genomic_DNA"/>
</dbReference>
<reference evidence="5 6" key="1">
    <citation type="submission" date="2017-06" db="EMBL/GenBank/DDBJ databases">
        <title>A platform for efficient transgenesis in Macrostomum lignano, a flatworm model organism for stem cell research.</title>
        <authorList>
            <person name="Berezikov E."/>
        </authorList>
    </citation>
    <scope>NUCLEOTIDE SEQUENCE [LARGE SCALE GENOMIC DNA]</scope>
    <source>
        <strain evidence="5">DV1</strain>
        <tissue evidence="5">Whole organism</tissue>
    </source>
</reference>
<dbReference type="SUPFAM" id="SSF47676">
    <property type="entry name" value="Conserved domain common to transcription factors TFIIS, elongin A, CRSP70"/>
    <property type="match status" value="1"/>
</dbReference>
<dbReference type="Pfam" id="PF08711">
    <property type="entry name" value="Med26"/>
    <property type="match status" value="1"/>
</dbReference>
<keyword evidence="2 3" id="KW-0539">Nucleus</keyword>
<accession>A0A267DVF3</accession>
<sequence length="226" mass="24931">SPPRASSRRPQGDGRLRQIRIDNFLKRQPDTGGGLGVSSGSSRQVRITDMRGVVVVEDLYRYKEVLRAPERWSPGQLLDTLNKLAAKQPSRELLKLTKIGAHVKRLTNHPDAEVARAASAICDSWLAHFIEVQSRQQLDVACDAACTEQRRRTRQLLAAALSCSEDSPAAVGIERQLFFNYRSLVGHNYWQAARRLTAKLRSDASLRAAATAADADYKGLLAALTG</sequence>
<dbReference type="Gene3D" id="1.20.930.10">
    <property type="entry name" value="Conserved domain common to transcription factors TFIIS, elongin A, CRSP70"/>
    <property type="match status" value="1"/>
</dbReference>
<dbReference type="InterPro" id="IPR003617">
    <property type="entry name" value="TFIIS/CRSP70_N_sub"/>
</dbReference>
<comment type="caution">
    <text evidence="5">The sequence shown here is derived from an EMBL/GenBank/DDBJ whole genome shotgun (WGS) entry which is preliminary data.</text>
</comment>
<proteinExistence type="predicted"/>
<dbReference type="InterPro" id="IPR017923">
    <property type="entry name" value="TFIIS_N"/>
</dbReference>
<organism evidence="5 6">
    <name type="scientific">Macrostomum lignano</name>
    <dbReference type="NCBI Taxonomy" id="282301"/>
    <lineage>
        <taxon>Eukaryota</taxon>
        <taxon>Metazoa</taxon>
        <taxon>Spiralia</taxon>
        <taxon>Lophotrochozoa</taxon>
        <taxon>Platyhelminthes</taxon>
        <taxon>Rhabditophora</taxon>
        <taxon>Macrostomorpha</taxon>
        <taxon>Macrostomida</taxon>
        <taxon>Macrostomidae</taxon>
        <taxon>Macrostomum</taxon>
    </lineage>
</organism>
<evidence type="ECO:0000256" key="1">
    <source>
        <dbReference type="ARBA" id="ARBA00004123"/>
    </source>
</evidence>
<evidence type="ECO:0000313" key="6">
    <source>
        <dbReference type="Proteomes" id="UP000215902"/>
    </source>
</evidence>
<keyword evidence="6" id="KW-1185">Reference proteome</keyword>
<evidence type="ECO:0000256" key="2">
    <source>
        <dbReference type="ARBA" id="ARBA00023242"/>
    </source>
</evidence>
<evidence type="ECO:0000259" key="4">
    <source>
        <dbReference type="PROSITE" id="PS51319"/>
    </source>
</evidence>
<dbReference type="OrthoDB" id="44867at2759"/>
<dbReference type="AlphaFoldDB" id="A0A267DVF3"/>
<gene>
    <name evidence="5" type="ORF">BOX15_Mlig015510g1</name>
</gene>
<feature type="domain" description="TFIIS N-terminal" evidence="4">
    <location>
        <begin position="57"/>
        <end position="132"/>
    </location>
</feature>
<dbReference type="InterPro" id="IPR035441">
    <property type="entry name" value="TFIIS/LEDGF_dom_sf"/>
</dbReference>
<protein>
    <recommendedName>
        <fullName evidence="4">TFIIS N-terminal domain-containing protein</fullName>
    </recommendedName>
</protein>
<feature type="non-terminal residue" evidence="5">
    <location>
        <position position="1"/>
    </location>
</feature>
<name>A0A267DVF3_9PLAT</name>
<dbReference type="SMART" id="SM00509">
    <property type="entry name" value="TFS2N"/>
    <property type="match status" value="1"/>
</dbReference>
<dbReference type="GO" id="GO:0005634">
    <property type="term" value="C:nucleus"/>
    <property type="evidence" value="ECO:0007669"/>
    <property type="project" value="UniProtKB-SubCell"/>
</dbReference>